<dbReference type="AlphaFoldDB" id="A0A0E9VQ29"/>
<reference evidence="1" key="2">
    <citation type="journal article" date="2015" name="Fish Shellfish Immunol.">
        <title>Early steps in the European eel (Anguilla anguilla)-Vibrio vulnificus interaction in the gills: Role of the RtxA13 toxin.</title>
        <authorList>
            <person name="Callol A."/>
            <person name="Pajuelo D."/>
            <person name="Ebbesson L."/>
            <person name="Teles M."/>
            <person name="MacKenzie S."/>
            <person name="Amaro C."/>
        </authorList>
    </citation>
    <scope>NUCLEOTIDE SEQUENCE</scope>
</reference>
<organism evidence="1">
    <name type="scientific">Anguilla anguilla</name>
    <name type="common">European freshwater eel</name>
    <name type="synonym">Muraena anguilla</name>
    <dbReference type="NCBI Taxonomy" id="7936"/>
    <lineage>
        <taxon>Eukaryota</taxon>
        <taxon>Metazoa</taxon>
        <taxon>Chordata</taxon>
        <taxon>Craniata</taxon>
        <taxon>Vertebrata</taxon>
        <taxon>Euteleostomi</taxon>
        <taxon>Actinopterygii</taxon>
        <taxon>Neopterygii</taxon>
        <taxon>Teleostei</taxon>
        <taxon>Anguilliformes</taxon>
        <taxon>Anguillidae</taxon>
        <taxon>Anguilla</taxon>
    </lineage>
</organism>
<accession>A0A0E9VQ29</accession>
<reference evidence="1" key="1">
    <citation type="submission" date="2014-11" db="EMBL/GenBank/DDBJ databases">
        <authorList>
            <person name="Amaro Gonzalez C."/>
        </authorList>
    </citation>
    <scope>NUCLEOTIDE SEQUENCE</scope>
</reference>
<dbReference type="EMBL" id="GBXM01029102">
    <property type="protein sequence ID" value="JAH79475.1"/>
    <property type="molecule type" value="Transcribed_RNA"/>
</dbReference>
<proteinExistence type="predicted"/>
<protein>
    <submittedName>
        <fullName evidence="1">Uncharacterized protein</fullName>
    </submittedName>
</protein>
<sequence length="32" mass="3801">MWCSRYFSRDMAIRLFSSRTSLAAFASFYCLI</sequence>
<name>A0A0E9VQ29_ANGAN</name>
<evidence type="ECO:0000313" key="1">
    <source>
        <dbReference type="EMBL" id="JAH79475.1"/>
    </source>
</evidence>